<sequence>MPRLKKGASKKPPRAPKSVKPTAEDPNEHHKSFNKREVERRLAALQAIREAETESLLSRLRYIMACMTKEQIEMPALQFFKEHFPNMEVVRNEKYSAFELKWKDDVVCENGHYGFGGNCRASVAPSTGGLQFSVDSVRKSLSEAVGTNYLDFVGARSSLQTPGAMSSRLSFGMTPKTVRLPKNGEMLLSVRGSPLGVYKEEDLASISTIHESVDGSPSEG</sequence>
<gene>
    <name evidence="2" type="ORF">LUZ61_002667</name>
</gene>
<comment type="caution">
    <text evidence="2">The sequence shown here is derived from an EMBL/GenBank/DDBJ whole genome shotgun (WGS) entry which is preliminary data.</text>
</comment>
<name>A0AAD5ZJB2_9POAL</name>
<evidence type="ECO:0000313" key="2">
    <source>
        <dbReference type="EMBL" id="KAJ3698962.1"/>
    </source>
</evidence>
<organism evidence="2 3">
    <name type="scientific">Rhynchospora tenuis</name>
    <dbReference type="NCBI Taxonomy" id="198213"/>
    <lineage>
        <taxon>Eukaryota</taxon>
        <taxon>Viridiplantae</taxon>
        <taxon>Streptophyta</taxon>
        <taxon>Embryophyta</taxon>
        <taxon>Tracheophyta</taxon>
        <taxon>Spermatophyta</taxon>
        <taxon>Magnoliopsida</taxon>
        <taxon>Liliopsida</taxon>
        <taxon>Poales</taxon>
        <taxon>Cyperaceae</taxon>
        <taxon>Cyperoideae</taxon>
        <taxon>Rhynchosporeae</taxon>
        <taxon>Rhynchospora</taxon>
    </lineage>
</organism>
<dbReference type="Proteomes" id="UP001210211">
    <property type="component" value="Unassembled WGS sequence"/>
</dbReference>
<dbReference type="EMBL" id="JAMRDG010000001">
    <property type="protein sequence ID" value="KAJ3698962.1"/>
    <property type="molecule type" value="Genomic_DNA"/>
</dbReference>
<evidence type="ECO:0000256" key="1">
    <source>
        <dbReference type="SAM" id="MobiDB-lite"/>
    </source>
</evidence>
<feature type="region of interest" description="Disordered" evidence="1">
    <location>
        <begin position="1"/>
        <end position="35"/>
    </location>
</feature>
<dbReference type="AlphaFoldDB" id="A0AAD5ZJB2"/>
<dbReference type="PANTHER" id="PTHR37248:SF1">
    <property type="entry name" value="TRANSLATION INITIATION FACTOR"/>
    <property type="match status" value="1"/>
</dbReference>
<proteinExistence type="predicted"/>
<feature type="compositionally biased region" description="Basic and acidic residues" evidence="1">
    <location>
        <begin position="22"/>
        <end position="35"/>
    </location>
</feature>
<keyword evidence="3" id="KW-1185">Reference proteome</keyword>
<feature type="compositionally biased region" description="Basic residues" evidence="1">
    <location>
        <begin position="1"/>
        <end position="14"/>
    </location>
</feature>
<dbReference type="PANTHER" id="PTHR37248">
    <property type="entry name" value="TRANSLATION INITIATION FACTOR"/>
    <property type="match status" value="1"/>
</dbReference>
<accession>A0AAD5ZJB2</accession>
<protein>
    <submittedName>
        <fullName evidence="2">Uncharacterized protein</fullName>
    </submittedName>
</protein>
<evidence type="ECO:0000313" key="3">
    <source>
        <dbReference type="Proteomes" id="UP001210211"/>
    </source>
</evidence>
<reference evidence="2 3" key="1">
    <citation type="journal article" date="2022" name="Cell">
        <title>Repeat-based holocentromeres influence genome architecture and karyotype evolution.</title>
        <authorList>
            <person name="Hofstatter P.G."/>
            <person name="Thangavel G."/>
            <person name="Lux T."/>
            <person name="Neumann P."/>
            <person name="Vondrak T."/>
            <person name="Novak P."/>
            <person name="Zhang M."/>
            <person name="Costa L."/>
            <person name="Castellani M."/>
            <person name="Scott A."/>
            <person name="Toegelov H."/>
            <person name="Fuchs J."/>
            <person name="Mata-Sucre Y."/>
            <person name="Dias Y."/>
            <person name="Vanzela A.L.L."/>
            <person name="Huettel B."/>
            <person name="Almeida C.C.S."/>
            <person name="Simkova H."/>
            <person name="Souza G."/>
            <person name="Pedrosa-Harand A."/>
            <person name="Macas J."/>
            <person name="Mayer K.F.X."/>
            <person name="Houben A."/>
            <person name="Marques A."/>
        </authorList>
    </citation>
    <scope>NUCLEOTIDE SEQUENCE [LARGE SCALE GENOMIC DNA]</scope>
    <source>
        <strain evidence="2">RhyTen1mFocal</strain>
    </source>
</reference>